<evidence type="ECO:0000313" key="1">
    <source>
        <dbReference type="EMBL" id="KAG8638601.1"/>
    </source>
</evidence>
<comment type="caution">
    <text evidence="1">The sequence shown here is derived from an EMBL/GenBank/DDBJ whole genome shotgun (WGS) entry which is preliminary data.</text>
</comment>
<evidence type="ECO:0000313" key="2">
    <source>
        <dbReference type="Proteomes" id="UP000091857"/>
    </source>
</evidence>
<dbReference type="Proteomes" id="UP000091857">
    <property type="component" value="Chromosome 14"/>
</dbReference>
<accession>A0ACB7GFB1</accession>
<reference evidence="2" key="1">
    <citation type="journal article" date="2016" name="Nat. Biotechnol.">
        <title>Sequencing wild and cultivated cassava and related species reveals extensive interspecific hybridization and genetic diversity.</title>
        <authorList>
            <person name="Bredeson J.V."/>
            <person name="Lyons J.B."/>
            <person name="Prochnik S.E."/>
            <person name="Wu G.A."/>
            <person name="Ha C.M."/>
            <person name="Edsinger-Gonzales E."/>
            <person name="Grimwood J."/>
            <person name="Schmutz J."/>
            <person name="Rabbi I.Y."/>
            <person name="Egesi C."/>
            <person name="Nauluvula P."/>
            <person name="Lebot V."/>
            <person name="Ndunguru J."/>
            <person name="Mkamilo G."/>
            <person name="Bart R.S."/>
            <person name="Setter T.L."/>
            <person name="Gleadow R.M."/>
            <person name="Kulakow P."/>
            <person name="Ferguson M.E."/>
            <person name="Rounsley S."/>
            <person name="Rokhsar D.S."/>
        </authorList>
    </citation>
    <scope>NUCLEOTIDE SEQUENCE [LARGE SCALE GENOMIC DNA]</scope>
    <source>
        <strain evidence="2">cv. AM560-2</strain>
    </source>
</reference>
<proteinExistence type="predicted"/>
<keyword evidence="2" id="KW-1185">Reference proteome</keyword>
<name>A0ACB7GFB1_MANES</name>
<dbReference type="EMBL" id="CM004400">
    <property type="protein sequence ID" value="KAG8638601.1"/>
    <property type="molecule type" value="Genomic_DNA"/>
</dbReference>
<sequence length="656" mass="72836">MQGVNLSNRMQFDFQCSSSGDIQKKTIMDHKNVWLMHRSGQNIQRVIPRIMGFESRGLNSPVNLFNGNESVSTAVSSTNDAIDYTGSLVRKWLLSPLSGVLLLDQFNGDSLDIGDSTYKSNFFSGKDNYRVSASQEHKKAHIGSSNNFYSPNWCTTYLPGWKNLMDDNYGANSIFFIHRPMLDDKEITSHNQVFSLPGLINSGETTKVRCQSGTIAIPVKKAGSSPLSLSPLGPKLSERINSAGLCSNVSKKLKDDYLTFKDIEQSLDGTFPGSLSSQKHDDSRMVHKSLQDFDNLRKNFDAITTEITTDVVQSWGEDSNPTLPCIKLSRTFSGLSVRRSLVGSFEESLLSGRLLSGKASQRIDGFLAVLNVTGGNFSPQSQKLPFTVTSVDGDNYLLYYASIDLAGDMPSNKGSEKMRRSLSIDDPQAEQTRLRIPMKGQIQLVLSNPEKTPIHTFFCNYDLSDMPAGTETFLRQKITLFSSGLTGRKTDHDIKSEVKQSSTPDSNHSSTCGMETSDLKGDDADHTIRSLNHVSKCINIGLEVNSPPNSTSAFVSKSVYSPSKANENTAGAGVLRYALHLWFLCPFPKKSPRSVRRCKSDPLSAPARNKVDIEGDRRFYLYSKMKVVFLQRHSDADEGKLYVEYDYPSDPKYFNI</sequence>
<organism evidence="1 2">
    <name type="scientific">Manihot esculenta</name>
    <name type="common">Cassava</name>
    <name type="synonym">Jatropha manihot</name>
    <dbReference type="NCBI Taxonomy" id="3983"/>
    <lineage>
        <taxon>Eukaryota</taxon>
        <taxon>Viridiplantae</taxon>
        <taxon>Streptophyta</taxon>
        <taxon>Embryophyta</taxon>
        <taxon>Tracheophyta</taxon>
        <taxon>Spermatophyta</taxon>
        <taxon>Magnoliopsida</taxon>
        <taxon>eudicotyledons</taxon>
        <taxon>Gunneridae</taxon>
        <taxon>Pentapetalae</taxon>
        <taxon>rosids</taxon>
        <taxon>fabids</taxon>
        <taxon>Malpighiales</taxon>
        <taxon>Euphorbiaceae</taxon>
        <taxon>Crotonoideae</taxon>
        <taxon>Manihoteae</taxon>
        <taxon>Manihot</taxon>
    </lineage>
</organism>
<gene>
    <name evidence="1" type="ORF">MANES_14G047000v8</name>
</gene>
<protein>
    <submittedName>
        <fullName evidence="1">Uncharacterized protein</fullName>
    </submittedName>
</protein>